<dbReference type="Pfam" id="PF04542">
    <property type="entry name" value="Sigma70_r2"/>
    <property type="match status" value="1"/>
</dbReference>
<keyword evidence="5" id="KW-0804">Transcription</keyword>
<reference evidence="8" key="1">
    <citation type="journal article" date="2014" name="Int. J. Syst. Evol. Microbiol.">
        <title>Complete genome sequence of Corynebacterium casei LMG S-19264T (=DSM 44701T), isolated from a smear-ripened cheese.</title>
        <authorList>
            <consortium name="US DOE Joint Genome Institute (JGI-PGF)"/>
            <person name="Walter F."/>
            <person name="Albersmeier A."/>
            <person name="Kalinowski J."/>
            <person name="Ruckert C."/>
        </authorList>
    </citation>
    <scope>NUCLEOTIDE SEQUENCE</scope>
    <source>
        <strain evidence="8">NBRC 108769</strain>
    </source>
</reference>
<evidence type="ECO:0000256" key="3">
    <source>
        <dbReference type="ARBA" id="ARBA00023082"/>
    </source>
</evidence>
<comment type="similarity">
    <text evidence="1">Belongs to the sigma-70 factor family. ECF subfamily.</text>
</comment>
<comment type="caution">
    <text evidence="8">The sequence shown here is derived from an EMBL/GenBank/DDBJ whole genome shotgun (WGS) entry which is preliminary data.</text>
</comment>
<dbReference type="InterPro" id="IPR007627">
    <property type="entry name" value="RNA_pol_sigma70_r2"/>
</dbReference>
<dbReference type="InterPro" id="IPR014284">
    <property type="entry name" value="RNA_pol_sigma-70_dom"/>
</dbReference>
<dbReference type="InterPro" id="IPR013249">
    <property type="entry name" value="RNA_pol_sigma70_r4_t2"/>
</dbReference>
<feature type="domain" description="RNA polymerase sigma-70 region 2" evidence="6">
    <location>
        <begin position="1"/>
        <end position="67"/>
    </location>
</feature>
<dbReference type="PANTHER" id="PTHR43133">
    <property type="entry name" value="RNA POLYMERASE ECF-TYPE SIGMA FACTO"/>
    <property type="match status" value="1"/>
</dbReference>
<gene>
    <name evidence="8" type="ORF">GCM10007940_29850</name>
</gene>
<keyword evidence="3" id="KW-0731">Sigma factor</keyword>
<evidence type="ECO:0000313" key="8">
    <source>
        <dbReference type="EMBL" id="GLR18369.1"/>
    </source>
</evidence>
<dbReference type="Pfam" id="PF08281">
    <property type="entry name" value="Sigma70_r4_2"/>
    <property type="match status" value="1"/>
</dbReference>
<dbReference type="SUPFAM" id="SSF88946">
    <property type="entry name" value="Sigma2 domain of RNA polymerase sigma factors"/>
    <property type="match status" value="1"/>
</dbReference>
<keyword evidence="2" id="KW-0805">Transcription regulation</keyword>
<evidence type="ECO:0000256" key="5">
    <source>
        <dbReference type="ARBA" id="ARBA00023163"/>
    </source>
</evidence>
<evidence type="ECO:0000259" key="6">
    <source>
        <dbReference type="Pfam" id="PF04542"/>
    </source>
</evidence>
<keyword evidence="9" id="KW-1185">Reference proteome</keyword>
<dbReference type="GO" id="GO:0003677">
    <property type="term" value="F:DNA binding"/>
    <property type="evidence" value="ECO:0007669"/>
    <property type="project" value="UniProtKB-KW"/>
</dbReference>
<feature type="domain" description="RNA polymerase sigma factor 70 region 4 type 2" evidence="7">
    <location>
        <begin position="97"/>
        <end position="145"/>
    </location>
</feature>
<sequence length="176" mass="20977">MVEMYSDDLFNICCRYVQDQSFAKDCLQESWIQIFWNLDKYKEEGKWESWIKMVTINKCKEMLRKEGKWKVSAIDHIDECLDSNVEDLIIEEENVNMFLDKLPQRYRMVVNLYLVEGYNHKEIAAFLEITESSSRSLLSRALKLLKDAFKEPDQSESIKNTQVKRIRNSIYKKAII</sequence>
<evidence type="ECO:0000256" key="1">
    <source>
        <dbReference type="ARBA" id="ARBA00010641"/>
    </source>
</evidence>
<dbReference type="GO" id="GO:0016987">
    <property type="term" value="F:sigma factor activity"/>
    <property type="evidence" value="ECO:0007669"/>
    <property type="project" value="UniProtKB-KW"/>
</dbReference>
<dbReference type="InterPro" id="IPR039425">
    <property type="entry name" value="RNA_pol_sigma-70-like"/>
</dbReference>
<proteinExistence type="inferred from homology"/>
<protein>
    <recommendedName>
        <fullName evidence="10">RNA polymerase subunit sigma-70</fullName>
    </recommendedName>
</protein>
<dbReference type="InterPro" id="IPR013325">
    <property type="entry name" value="RNA_pol_sigma_r2"/>
</dbReference>
<evidence type="ECO:0000256" key="2">
    <source>
        <dbReference type="ARBA" id="ARBA00023015"/>
    </source>
</evidence>
<dbReference type="NCBIfam" id="TIGR02937">
    <property type="entry name" value="sigma70-ECF"/>
    <property type="match status" value="1"/>
</dbReference>
<evidence type="ECO:0008006" key="10">
    <source>
        <dbReference type="Google" id="ProtNLM"/>
    </source>
</evidence>
<dbReference type="EMBL" id="BSOH01000020">
    <property type="protein sequence ID" value="GLR18369.1"/>
    <property type="molecule type" value="Genomic_DNA"/>
</dbReference>
<dbReference type="Gene3D" id="1.10.1740.10">
    <property type="match status" value="1"/>
</dbReference>
<reference evidence="8" key="2">
    <citation type="submission" date="2023-01" db="EMBL/GenBank/DDBJ databases">
        <title>Draft genome sequence of Portibacter lacus strain NBRC 108769.</title>
        <authorList>
            <person name="Sun Q."/>
            <person name="Mori K."/>
        </authorList>
    </citation>
    <scope>NUCLEOTIDE SEQUENCE</scope>
    <source>
        <strain evidence="8">NBRC 108769</strain>
    </source>
</reference>
<dbReference type="AlphaFoldDB" id="A0AA37SRT0"/>
<name>A0AA37SRT0_9BACT</name>
<evidence type="ECO:0000256" key="4">
    <source>
        <dbReference type="ARBA" id="ARBA00023125"/>
    </source>
</evidence>
<evidence type="ECO:0000313" key="9">
    <source>
        <dbReference type="Proteomes" id="UP001156666"/>
    </source>
</evidence>
<evidence type="ECO:0000259" key="7">
    <source>
        <dbReference type="Pfam" id="PF08281"/>
    </source>
</evidence>
<dbReference type="PANTHER" id="PTHR43133:SF8">
    <property type="entry name" value="RNA POLYMERASE SIGMA FACTOR HI_1459-RELATED"/>
    <property type="match status" value="1"/>
</dbReference>
<dbReference type="Proteomes" id="UP001156666">
    <property type="component" value="Unassembled WGS sequence"/>
</dbReference>
<dbReference type="Gene3D" id="1.10.10.10">
    <property type="entry name" value="Winged helix-like DNA-binding domain superfamily/Winged helix DNA-binding domain"/>
    <property type="match status" value="1"/>
</dbReference>
<accession>A0AA37SRT0</accession>
<dbReference type="InterPro" id="IPR036388">
    <property type="entry name" value="WH-like_DNA-bd_sf"/>
</dbReference>
<keyword evidence="4" id="KW-0238">DNA-binding</keyword>
<organism evidence="8 9">
    <name type="scientific">Portibacter lacus</name>
    <dbReference type="NCBI Taxonomy" id="1099794"/>
    <lineage>
        <taxon>Bacteria</taxon>
        <taxon>Pseudomonadati</taxon>
        <taxon>Bacteroidota</taxon>
        <taxon>Saprospiria</taxon>
        <taxon>Saprospirales</taxon>
        <taxon>Haliscomenobacteraceae</taxon>
        <taxon>Portibacter</taxon>
    </lineage>
</organism>
<dbReference type="SUPFAM" id="SSF88659">
    <property type="entry name" value="Sigma3 and sigma4 domains of RNA polymerase sigma factors"/>
    <property type="match status" value="1"/>
</dbReference>
<dbReference type="InterPro" id="IPR013324">
    <property type="entry name" value="RNA_pol_sigma_r3/r4-like"/>
</dbReference>
<dbReference type="GO" id="GO:0006352">
    <property type="term" value="P:DNA-templated transcription initiation"/>
    <property type="evidence" value="ECO:0007669"/>
    <property type="project" value="InterPro"/>
</dbReference>